<organism evidence="1">
    <name type="scientific">Bacillus subtilis</name>
    <dbReference type="NCBI Taxonomy" id="1423"/>
    <lineage>
        <taxon>Bacteria</taxon>
        <taxon>Bacillati</taxon>
        <taxon>Bacillota</taxon>
        <taxon>Bacilli</taxon>
        <taxon>Bacillales</taxon>
        <taxon>Bacillaceae</taxon>
        <taxon>Bacillus</taxon>
    </lineage>
</organism>
<name>A0A1J0AKR2_BACIU</name>
<proteinExistence type="predicted"/>
<evidence type="ECO:0000313" key="1">
    <source>
        <dbReference type="EMBL" id="APB62332.1"/>
    </source>
</evidence>
<dbReference type="AlphaFoldDB" id="A0A1J0AKR2"/>
<keyword evidence="1" id="KW-0614">Plasmid</keyword>
<reference evidence="1" key="4">
    <citation type="journal article" date="2006" name="Microbiology">
        <title>The replicative polymerases PolC and DnaE are required for theta replication of the Bacillus subtilis plasmid pBS72.</title>
        <authorList>
            <person name="Titok M."/>
            <person name="Suski C."/>
            <person name="Dalmais B."/>
            <person name="Ehrlich S.D."/>
            <person name="Janniere L."/>
        </authorList>
    </citation>
    <scope>NUCLEOTIDE SEQUENCE</scope>
    <source>
        <strain evidence="1">72</strain>
        <plasmid evidence="1">pBS72</plasmid>
    </source>
</reference>
<dbReference type="EMBL" id="KX711616">
    <property type="protein sequence ID" value="APB62332.1"/>
    <property type="molecule type" value="Genomic_DNA"/>
</dbReference>
<reference evidence="1" key="1">
    <citation type="journal article" date="2002" name="Mikrobiologiia">
        <title>Soil strain of Bacillus subtilis harboring a large plasmid that mediates high-frequency conjugal mobilization.</title>
        <authorList>
            <person name="Lotareva O.V."/>
            <person name="Poluektova E.U."/>
            <person name="Titok M.A."/>
            <person name="Prozorov A.A."/>
        </authorList>
    </citation>
    <scope>NUCLEOTIDE SEQUENCE</scope>
    <source>
        <strain evidence="1">72</strain>
        <plasmid evidence="1">pBS72</plasmid>
    </source>
</reference>
<accession>A0A1J0AKR2</accession>
<reference evidence="1" key="5">
    <citation type="submission" date="2016-08" db="EMBL/GenBank/DDBJ databases">
        <authorList>
            <person name="Satsunkevich N.E."/>
            <person name="Valentovich L.N."/>
            <person name="Kolomiets E.I."/>
            <person name="Titok M.A."/>
        </authorList>
    </citation>
    <scope>NUCLEOTIDE SEQUENCE</scope>
    <source>
        <strain evidence="1">72</strain>
        <plasmid evidence="1">pBS72</plasmid>
    </source>
</reference>
<protein>
    <submittedName>
        <fullName evidence="1">Uncharacterized protein</fullName>
    </submittedName>
</protein>
<reference evidence="1" key="3">
    <citation type="journal article" date="2004" name="Mol. Biol. (Mosk.)">
        <title>The replication system of plasmids from Bacillus subtilis environmental isolates.</title>
        <authorList>
            <person name="Lagodich A.V."/>
            <person name="Shtaniuk Iu.V."/>
            <person name="Prozorov A.A."/>
            <person name="Titok M.A."/>
        </authorList>
    </citation>
    <scope>NUCLEOTIDE SEQUENCE</scope>
    <source>
        <strain evidence="1">72</strain>
        <plasmid evidence="1">pBS72</plasmid>
    </source>
</reference>
<sequence>MKEYTECPKCGNDQLINYGEMAVEFERSAKTGKMLKRSKDGLPTWFATKCRCGWDDYLEKYE</sequence>
<geneLocation type="plasmid" evidence="1">
    <name>pBS72</name>
</geneLocation>
<gene>
    <name evidence="1" type="ORF">pBS72_0630</name>
</gene>
<dbReference type="RefSeq" id="WP_017697181.1">
    <property type="nucleotide sequence ID" value="NZ_CP035403.1"/>
</dbReference>
<reference evidence="1" key="2">
    <citation type="journal article" date="2003" name="Plasmid">
        <title>Bacillus subtilis soil isolates: plasmid replicon analysis and construction of a new theta-replicating vector.</title>
        <authorList>
            <person name="Titok M.A."/>
            <person name="Chapuis J."/>
            <person name="Selezneva Y.V."/>
            <person name="Lagodich A.V."/>
            <person name="Prokulevich V.A."/>
            <person name="Ehrlich S.D."/>
            <person name="Janniere L."/>
        </authorList>
    </citation>
    <scope>NUCLEOTIDE SEQUENCE</scope>
    <source>
        <strain evidence="1">72</strain>
        <plasmid evidence="1">pBS72</plasmid>
    </source>
</reference>